<dbReference type="PANTHER" id="PTHR37507">
    <property type="entry name" value="SPORULATION PROTEIN YDCC"/>
    <property type="match status" value="1"/>
</dbReference>
<name>A0A927BXM9_9BACL</name>
<gene>
    <name evidence="3" type="ORF">IDH44_21570</name>
</gene>
<dbReference type="PROSITE" id="PS51257">
    <property type="entry name" value="PROKAR_LIPOPROTEIN"/>
    <property type="match status" value="1"/>
</dbReference>
<dbReference type="AlphaFoldDB" id="A0A927BXM9"/>
<dbReference type="PANTHER" id="PTHR37507:SF2">
    <property type="entry name" value="SPORULATION PROTEIN YDCC"/>
    <property type="match status" value="1"/>
</dbReference>
<dbReference type="InterPro" id="IPR052944">
    <property type="entry name" value="Sporulation_related"/>
</dbReference>
<organism evidence="3 4">
    <name type="scientific">Paenibacillus sabuli</name>
    <dbReference type="NCBI Taxonomy" id="2772509"/>
    <lineage>
        <taxon>Bacteria</taxon>
        <taxon>Bacillati</taxon>
        <taxon>Bacillota</taxon>
        <taxon>Bacilli</taxon>
        <taxon>Bacillales</taxon>
        <taxon>Paenibacillaceae</taxon>
        <taxon>Paenibacillus</taxon>
    </lineage>
</organism>
<feature type="region of interest" description="Disordered" evidence="1">
    <location>
        <begin position="209"/>
        <end position="287"/>
    </location>
</feature>
<evidence type="ECO:0000256" key="2">
    <source>
        <dbReference type="SAM" id="SignalP"/>
    </source>
</evidence>
<evidence type="ECO:0000313" key="3">
    <source>
        <dbReference type="EMBL" id="MBD2847791.1"/>
    </source>
</evidence>
<sequence>MRRIKWIAAIVVGVSVLLAGCGAKDAESVVKDLSKSVSDMESYQGKGTMTLHTGQEPLQYQVEVWYQKPEYYRIALTNTQKDITQIVLRNDDGVFVLTPRLNKSFRFQSDWPENQGQVYLYQTLVQSIVLDNSRQFVAEKDAYVFDVMANYQNGSLARQKIWLDKKAYAPRQVQVSDANGAVMVEVKFDEFSFDPKFGKDAFDMQRNMSAAGQQQSGEQPADSAGDASAEPTPSGSETGSETGSESAPGTPPAESNSETGATAGDADEAQATGAEAQEDEAAAAGESAAEQDIFVTMEPGYLPDGVALKDWNNITYGGNDGMMLRYTGDYDYTLIQTRPQDRAASIVSGDMVDLGHTLGLMSGEEQRTLTWTYEGVEFRLSSKNLPETEMIKVAGSVMHEMGK</sequence>
<comment type="caution">
    <text evidence="3">The sequence shown here is derived from an EMBL/GenBank/DDBJ whole genome shotgun (WGS) entry which is preliminary data.</text>
</comment>
<feature type="compositionally biased region" description="Low complexity" evidence="1">
    <location>
        <begin position="258"/>
        <end position="275"/>
    </location>
</feature>
<dbReference type="EMBL" id="JACXIZ010000045">
    <property type="protein sequence ID" value="MBD2847791.1"/>
    <property type="molecule type" value="Genomic_DNA"/>
</dbReference>
<feature type="compositionally biased region" description="Polar residues" evidence="1">
    <location>
        <begin position="209"/>
        <end position="218"/>
    </location>
</feature>
<protein>
    <submittedName>
        <fullName evidence="3">DUF4367 domain-containing protein</fullName>
    </submittedName>
</protein>
<accession>A0A927BXM9</accession>
<evidence type="ECO:0000256" key="1">
    <source>
        <dbReference type="SAM" id="MobiDB-lite"/>
    </source>
</evidence>
<dbReference type="RefSeq" id="WP_190920896.1">
    <property type="nucleotide sequence ID" value="NZ_JACXIZ010000045.1"/>
</dbReference>
<dbReference type="Gene3D" id="2.50.20.10">
    <property type="entry name" value="Lipoprotein localisation LolA/LolB/LppX"/>
    <property type="match status" value="1"/>
</dbReference>
<keyword evidence="2" id="KW-0732">Signal</keyword>
<dbReference type="InterPro" id="IPR029046">
    <property type="entry name" value="LolA/LolB/LppX"/>
</dbReference>
<proteinExistence type="predicted"/>
<dbReference type="Proteomes" id="UP000621560">
    <property type="component" value="Unassembled WGS sequence"/>
</dbReference>
<dbReference type="SUPFAM" id="SSF89392">
    <property type="entry name" value="Prokaryotic lipoproteins and lipoprotein localization factors"/>
    <property type="match status" value="1"/>
</dbReference>
<feature type="signal peptide" evidence="2">
    <location>
        <begin position="1"/>
        <end position="19"/>
    </location>
</feature>
<evidence type="ECO:0000313" key="4">
    <source>
        <dbReference type="Proteomes" id="UP000621560"/>
    </source>
</evidence>
<reference evidence="3" key="1">
    <citation type="submission" date="2020-09" db="EMBL/GenBank/DDBJ databases">
        <title>A novel bacterium of genus Paenibacillus, isolated from South China Sea.</title>
        <authorList>
            <person name="Huang H."/>
            <person name="Mo K."/>
            <person name="Hu Y."/>
        </authorList>
    </citation>
    <scope>NUCLEOTIDE SEQUENCE</scope>
    <source>
        <strain evidence="3">IB182496</strain>
    </source>
</reference>
<keyword evidence="4" id="KW-1185">Reference proteome</keyword>
<feature type="compositionally biased region" description="Low complexity" evidence="1">
    <location>
        <begin position="230"/>
        <end position="248"/>
    </location>
</feature>
<feature type="chain" id="PRO_5038534780" evidence="2">
    <location>
        <begin position="20"/>
        <end position="403"/>
    </location>
</feature>